<keyword evidence="12" id="KW-0325">Glycoprotein</keyword>
<evidence type="ECO:0000256" key="1">
    <source>
        <dbReference type="ARBA" id="ARBA00004323"/>
    </source>
</evidence>
<dbReference type="AlphaFoldDB" id="G7E5M7"/>
<dbReference type="InterPro" id="IPR052105">
    <property type="entry name" value="MGAT5_Glycosyltransferase"/>
</dbReference>
<evidence type="ECO:0000313" key="17">
    <source>
        <dbReference type="EMBL" id="GAA98137.1"/>
    </source>
</evidence>
<keyword evidence="18" id="KW-1185">Reference proteome</keyword>
<comment type="subcellular location">
    <subcellularLocation>
        <location evidence="1">Golgi apparatus membrane</location>
        <topology evidence="1">Single-pass type II membrane protein</topology>
    </subcellularLocation>
</comment>
<dbReference type="GO" id="GO:0030144">
    <property type="term" value="F:alpha-1,6-mannosylglycoprotein 6-beta-N-acetylglucosaminyltransferase activity"/>
    <property type="evidence" value="ECO:0007669"/>
    <property type="project" value="UniProtKB-EC"/>
</dbReference>
<keyword evidence="6" id="KW-0808">Transferase</keyword>
<evidence type="ECO:0000256" key="14">
    <source>
        <dbReference type="SAM" id="MobiDB-lite"/>
    </source>
</evidence>
<sequence>MTVHHSDKYTAMNISHRGSITYRQPSVSLDSPGDGTRRISIPPVNLMGSASDSRSPGAGLLTPDSARANHRGRMSASDGSPESSSYFLRRPSLARRRSSRSRDRRSSSTSPFGIGRVTAAVNFLSSNPLKHNVARRRLLALCTVAFFVWYVGSGSTLASSKDYIIEVSTARAVEMMSHGYFNSTNARGLYEDPAAPKLIAANPPSALPSERISRLLANADNSQSNEPSQLTWSLARAILPPLDEELLPWHTERIDTLARLIHCKLMGTCTEKQKKIVLVGAGRFQWCFDGTFDRPSSFANGEAILAQSFIWALKEQGYPMIFVDEKRRTRRDVIRAVARLHEVLNDHVKMVVFDYQTEPECIVDRFCAKSAKLPRGIPRWKMFVWDGLGGVMGYETATRWPWHLVGVPLARAPESTFLGHTIEKDCANLPFVAHQDRPHAAYMLGKDSSYYEPSRSSWTHDDLSAVVASSGLELRAGIKVTRDNHVLPPAIKNIGVSTRTDFITSLGTAKVLIGVGNPIESPSPFEALCMGTPFINPGSKTNHALNYEGIARTHDNWRAQHAQLLEFGAPYVYNVEAHNQTELLAAVQQALATPLKGPFIPKELSNKGYIERLESAMAVDYEALYIDINGGSEDVERQRVIDFAHKQGWPVNL</sequence>
<dbReference type="InterPro" id="IPR026116">
    <property type="entry name" value="GT18_cat"/>
</dbReference>
<evidence type="ECO:0000256" key="12">
    <source>
        <dbReference type="ARBA" id="ARBA00023180"/>
    </source>
</evidence>
<evidence type="ECO:0000259" key="16">
    <source>
        <dbReference type="Pfam" id="PF15024"/>
    </source>
</evidence>
<dbReference type="UniPathway" id="UPA00378"/>
<keyword evidence="8" id="KW-0735">Signal-anchor</keyword>
<evidence type="ECO:0000256" key="11">
    <source>
        <dbReference type="ARBA" id="ARBA00023136"/>
    </source>
</evidence>
<evidence type="ECO:0000256" key="13">
    <source>
        <dbReference type="ARBA" id="ARBA00048243"/>
    </source>
</evidence>
<gene>
    <name evidence="17" type="primary">Mo04820</name>
    <name evidence="17" type="ORF">E5Q_04820</name>
</gene>
<reference evidence="17 18" key="1">
    <citation type="journal article" date="2011" name="J. Gen. Appl. Microbiol.">
        <title>Draft genome sequencing of the enigmatic basidiomycete Mixia osmundae.</title>
        <authorList>
            <person name="Nishida H."/>
            <person name="Nagatsuka Y."/>
            <person name="Sugiyama J."/>
        </authorList>
    </citation>
    <scope>NUCLEOTIDE SEQUENCE [LARGE SCALE GENOMIC DNA]</scope>
    <source>
        <strain evidence="18">CBS 9802 / IAM 14324 / JCM 22182 / KY 12970</strain>
    </source>
</reference>
<evidence type="ECO:0000256" key="2">
    <source>
        <dbReference type="ARBA" id="ARBA00004922"/>
    </source>
</evidence>
<dbReference type="GO" id="GO:0006487">
    <property type="term" value="P:protein N-linked glycosylation"/>
    <property type="evidence" value="ECO:0007669"/>
    <property type="project" value="TreeGrafter"/>
</dbReference>
<keyword evidence="5" id="KW-0328">Glycosyltransferase</keyword>
<feature type="region of interest" description="Disordered" evidence="14">
    <location>
        <begin position="22"/>
        <end position="111"/>
    </location>
</feature>
<comment type="pathway">
    <text evidence="2">Protein modification; protein glycosylation.</text>
</comment>
<comment type="caution">
    <text evidence="17">The sequence shown here is derived from an EMBL/GenBank/DDBJ whole genome shotgun (WGS) entry which is preliminary data.</text>
</comment>
<evidence type="ECO:0000256" key="4">
    <source>
        <dbReference type="ARBA" id="ARBA00012671"/>
    </source>
</evidence>
<evidence type="ECO:0000256" key="9">
    <source>
        <dbReference type="ARBA" id="ARBA00022989"/>
    </source>
</evidence>
<evidence type="ECO:0000256" key="10">
    <source>
        <dbReference type="ARBA" id="ARBA00023034"/>
    </source>
</evidence>
<accession>G7E5M7</accession>
<evidence type="ECO:0000313" key="18">
    <source>
        <dbReference type="Proteomes" id="UP000009131"/>
    </source>
</evidence>
<feature type="domain" description="Glycosyltransferase family 18 catalytic" evidence="16">
    <location>
        <begin position="412"/>
        <end position="616"/>
    </location>
</feature>
<dbReference type="OrthoDB" id="2113294at2759"/>
<dbReference type="HOGENOM" id="CLU_419822_0_0_1"/>
<keyword evidence="7 15" id="KW-0812">Transmembrane</keyword>
<evidence type="ECO:0000256" key="6">
    <source>
        <dbReference type="ARBA" id="ARBA00022679"/>
    </source>
</evidence>
<evidence type="ECO:0000256" key="5">
    <source>
        <dbReference type="ARBA" id="ARBA00022676"/>
    </source>
</evidence>
<keyword evidence="10" id="KW-0333">Golgi apparatus</keyword>
<evidence type="ECO:0000256" key="3">
    <source>
        <dbReference type="ARBA" id="ARBA00007477"/>
    </source>
</evidence>
<dbReference type="STRING" id="764103.G7E5M7"/>
<comment type="similarity">
    <text evidence="3">Belongs to the glycosyltransferase 18 family.</text>
</comment>
<dbReference type="GO" id="GO:0000139">
    <property type="term" value="C:Golgi membrane"/>
    <property type="evidence" value="ECO:0007669"/>
    <property type="project" value="UniProtKB-SubCell"/>
</dbReference>
<dbReference type="EMBL" id="BABT02000150">
    <property type="protein sequence ID" value="GAA98137.1"/>
    <property type="molecule type" value="Genomic_DNA"/>
</dbReference>
<comment type="catalytic activity">
    <reaction evidence="13">
        <text>N(4)-{beta-D-GlcNAc-(1-&gt;2)-[beta-D-GlcNAc-(1-&gt;4)]-alpha-D-Man-(1-&gt;3)-[beta-D-GlcNAc-(1-&gt;2)-alpha-D-Man-(1-&gt;6)]-beta-D-Man-(1-&gt;4)-beta-D-GlcNAc-(1-&gt;4)-beta-D-GlcNAc}-L-asparaginyl-[protein] + UDP-N-acetyl-alpha-D-glucosamine = N(4)-{beta-D-GlcNAc-(1-&gt;2)-[beta-D-GlcNAc-(1-&gt;4)]-alpha-D-Man-(1-&gt;3)-[beta-D-GlcNAc-(1-&gt;2)-[beta-D-GlcNAc-(1-&gt;6)]-alpha-D-Man-(1-&gt;6)]-beta-D-Man-(1-&gt;4)-beta-D-GlcNAc-(1-&gt;4)-beta-D-GlcNAc}-L-asparaginyl-[protein] + UDP + H(+)</text>
        <dbReference type="Rhea" id="RHEA:16921"/>
        <dbReference type="Rhea" id="RHEA-COMP:14374"/>
        <dbReference type="Rhea" id="RHEA-COMP:14377"/>
        <dbReference type="ChEBI" id="CHEBI:15378"/>
        <dbReference type="ChEBI" id="CHEBI:57705"/>
        <dbReference type="ChEBI" id="CHEBI:58223"/>
        <dbReference type="ChEBI" id="CHEBI:139507"/>
        <dbReference type="ChEBI" id="CHEBI:139510"/>
        <dbReference type="EC" id="2.4.1.155"/>
    </reaction>
</comment>
<proteinExistence type="inferred from homology"/>
<dbReference type="Pfam" id="PF15024">
    <property type="entry name" value="Glyco_transf_18"/>
    <property type="match status" value="1"/>
</dbReference>
<dbReference type="InParanoid" id="G7E5M7"/>
<dbReference type="eggNOG" id="ENOG502S1N4">
    <property type="taxonomic scope" value="Eukaryota"/>
</dbReference>
<dbReference type="RefSeq" id="XP_014569330.1">
    <property type="nucleotide sequence ID" value="XM_014713844.1"/>
</dbReference>
<dbReference type="PANTHER" id="PTHR15075:SF2">
    <property type="entry name" value="ALPHA-1,6-MANNOSYLGLYCOPROTEIN 6-BETA-N-ACETYLGLUCOSAMINYLTRANSFERASE"/>
    <property type="match status" value="1"/>
</dbReference>
<evidence type="ECO:0000256" key="15">
    <source>
        <dbReference type="SAM" id="Phobius"/>
    </source>
</evidence>
<keyword evidence="9 15" id="KW-1133">Transmembrane helix</keyword>
<dbReference type="EC" id="2.4.1.155" evidence="4"/>
<dbReference type="Proteomes" id="UP000009131">
    <property type="component" value="Unassembled WGS sequence"/>
</dbReference>
<feature type="compositionally biased region" description="Polar residues" evidence="14">
    <location>
        <begin position="77"/>
        <end position="86"/>
    </location>
</feature>
<reference evidence="17 18" key="2">
    <citation type="journal article" date="2012" name="Open Biol.">
        <title>Characteristics of nucleosomes and linker DNA regions on the genome of the basidiomycete Mixia osmundae revealed by mono- and dinucleosome mapping.</title>
        <authorList>
            <person name="Nishida H."/>
            <person name="Kondo S."/>
            <person name="Matsumoto T."/>
            <person name="Suzuki Y."/>
            <person name="Yoshikawa H."/>
            <person name="Taylor T.D."/>
            <person name="Sugiyama J."/>
        </authorList>
    </citation>
    <scope>NUCLEOTIDE SEQUENCE [LARGE SCALE GENOMIC DNA]</scope>
    <source>
        <strain evidence="18">CBS 9802 / IAM 14324 / JCM 22182 / KY 12970</strain>
    </source>
</reference>
<feature type="transmembrane region" description="Helical" evidence="15">
    <location>
        <begin position="138"/>
        <end position="158"/>
    </location>
</feature>
<organism evidence="17 18">
    <name type="scientific">Mixia osmundae (strain CBS 9802 / IAM 14324 / JCM 22182 / KY 12970)</name>
    <dbReference type="NCBI Taxonomy" id="764103"/>
    <lineage>
        <taxon>Eukaryota</taxon>
        <taxon>Fungi</taxon>
        <taxon>Dikarya</taxon>
        <taxon>Basidiomycota</taxon>
        <taxon>Pucciniomycotina</taxon>
        <taxon>Mixiomycetes</taxon>
        <taxon>Mixiales</taxon>
        <taxon>Mixiaceae</taxon>
        <taxon>Mixia</taxon>
    </lineage>
</organism>
<keyword evidence="11 15" id="KW-0472">Membrane</keyword>
<name>G7E5M7_MIXOS</name>
<evidence type="ECO:0000256" key="8">
    <source>
        <dbReference type="ARBA" id="ARBA00022968"/>
    </source>
</evidence>
<evidence type="ECO:0000256" key="7">
    <source>
        <dbReference type="ARBA" id="ARBA00022692"/>
    </source>
</evidence>
<protein>
    <recommendedName>
        <fullName evidence="4">alpha-1,6-mannosyl-glycoprotein 6-beta-N-acetylglucosaminyltransferase</fullName>
        <ecNumber evidence="4">2.4.1.155</ecNumber>
    </recommendedName>
</protein>
<dbReference type="PANTHER" id="PTHR15075">
    <property type="entry name" value="ALPHA-MANNOSIDE BETA-1,6-N-ACETYLGLUCOSAMINYLTRANSFERASE"/>
    <property type="match status" value="1"/>
</dbReference>